<dbReference type="NCBIfam" id="TIGR02231">
    <property type="entry name" value="mucoidy inhibitor MuiA family protein"/>
    <property type="match status" value="1"/>
</dbReference>
<evidence type="ECO:0000256" key="1">
    <source>
        <dbReference type="SAM" id="Coils"/>
    </source>
</evidence>
<dbReference type="InterPro" id="IPR037291">
    <property type="entry name" value="DUF4139"/>
</dbReference>
<feature type="coiled-coil region" evidence="1">
    <location>
        <begin position="90"/>
        <end position="131"/>
    </location>
</feature>
<dbReference type="PANTHER" id="PTHR31005">
    <property type="entry name" value="DUF4139 DOMAIN-CONTAINING PROTEIN"/>
    <property type="match status" value="1"/>
</dbReference>
<dbReference type="Gene3D" id="1.10.287.1490">
    <property type="match status" value="1"/>
</dbReference>
<dbReference type="Pfam" id="PF13598">
    <property type="entry name" value="DUF4139"/>
    <property type="match status" value="1"/>
</dbReference>
<dbReference type="Pfam" id="PF13600">
    <property type="entry name" value="DUF4140"/>
    <property type="match status" value="1"/>
</dbReference>
<dbReference type="InterPro" id="IPR011935">
    <property type="entry name" value="CHP02231"/>
</dbReference>
<evidence type="ECO:0000313" key="6">
    <source>
        <dbReference type="Proteomes" id="UP000319483"/>
    </source>
</evidence>
<feature type="signal peptide" evidence="2">
    <location>
        <begin position="1"/>
        <end position="19"/>
    </location>
</feature>
<dbReference type="PANTHER" id="PTHR31005:SF8">
    <property type="entry name" value="DUF4139 DOMAIN-CONTAINING PROTEIN"/>
    <property type="match status" value="1"/>
</dbReference>
<keyword evidence="1" id="KW-0175">Coiled coil</keyword>
<dbReference type="EMBL" id="VMHM01000005">
    <property type="protein sequence ID" value="TSK03620.1"/>
    <property type="molecule type" value="Genomic_DNA"/>
</dbReference>
<evidence type="ECO:0000259" key="3">
    <source>
        <dbReference type="Pfam" id="PF13598"/>
    </source>
</evidence>
<feature type="chain" id="PRO_5023086059" evidence="2">
    <location>
        <begin position="20"/>
        <end position="529"/>
    </location>
</feature>
<dbReference type="Proteomes" id="UP000319483">
    <property type="component" value="Unassembled WGS sequence"/>
</dbReference>
<reference evidence="5 6" key="1">
    <citation type="submission" date="2019-07" db="EMBL/GenBank/DDBJ databases">
        <title>Gilliamella genomes.</title>
        <authorList>
            <person name="Zheng H."/>
        </authorList>
    </citation>
    <scope>NUCLEOTIDE SEQUENCE [LARGE SCALE GENOMIC DNA]</scope>
    <source>
        <strain evidence="5 6">W8127</strain>
    </source>
</reference>
<accession>A0A556SR56</accession>
<dbReference type="RefSeq" id="WP_086326640.1">
    <property type="nucleotide sequence ID" value="NZ_MZNH01000071.1"/>
</dbReference>
<keyword evidence="2" id="KW-0732">Signal</keyword>
<protein>
    <submittedName>
        <fullName evidence="5">Mucoidy inhibitor MuiA family protein</fullName>
    </submittedName>
</protein>
<sequence>MKIQKIVFLIALVSGSAFADNNITLNKVTLFFQGAELQGQAMVSLKKGESEIVLTGIADGIRPNSINVGFDVNSNVEILSVSLDEKHPKTNENSSEISALNQQLQQLQKKFDTTEIQLKAVNEQIELLKGNRLEKLTKIDNDDLAQLKKVMDFIKTNLVVALDEQYQLQQEIEQLTFQITECQTKIDKQKQAQEALVSAVVVKVHAQNDITLPVTLSYITKNAGWKPVYDIRVKDIDSPLHLTYKADIYQNSGIDWKDINFSLSTSLPTDNLKSSELWLWHIDTYSEKGGFFFSKIGYDEKSEKESRSRRPSDEDFPNELGVNTQFEVNLPYTIKTNNQSDLLTLQDKEVKAQYHYVATPKIDNNVYLEAQIADWDKLNLLPGQSSIFFNGKYIGKSFINTIFAEETLDLYLGKDRNISLSRYRDNSETLKPVSVGNDVSQRYAYTIDVKNGKSMPINLVVYDQLPVIINKIVTLDDIKYTGASYDKKTGLIKWKFDLNPNETKKLNLSFKLTYPKDKVNDIMGLKVNN</sequence>
<comment type="caution">
    <text evidence="5">The sequence shown here is derived from an EMBL/GenBank/DDBJ whole genome shotgun (WGS) entry which is preliminary data.</text>
</comment>
<proteinExistence type="predicted"/>
<organism evidence="5 6">
    <name type="scientific">Gilliamella apicola</name>
    <dbReference type="NCBI Taxonomy" id="1196095"/>
    <lineage>
        <taxon>Bacteria</taxon>
        <taxon>Pseudomonadati</taxon>
        <taxon>Pseudomonadota</taxon>
        <taxon>Gammaproteobacteria</taxon>
        <taxon>Orbales</taxon>
        <taxon>Orbaceae</taxon>
        <taxon>Gilliamella</taxon>
    </lineage>
</organism>
<feature type="domain" description="DUF4139" evidence="3">
    <location>
        <begin position="214"/>
        <end position="516"/>
    </location>
</feature>
<evidence type="ECO:0000256" key="2">
    <source>
        <dbReference type="SAM" id="SignalP"/>
    </source>
</evidence>
<name>A0A556SR56_9GAMM</name>
<feature type="domain" description="DUF4140" evidence="4">
    <location>
        <begin position="28"/>
        <end position="128"/>
    </location>
</feature>
<evidence type="ECO:0000259" key="4">
    <source>
        <dbReference type="Pfam" id="PF13600"/>
    </source>
</evidence>
<evidence type="ECO:0000313" key="5">
    <source>
        <dbReference type="EMBL" id="TSK03620.1"/>
    </source>
</evidence>
<gene>
    <name evidence="5" type="ORF">FPQ15_04310</name>
</gene>
<dbReference type="InterPro" id="IPR025554">
    <property type="entry name" value="DUF4140"/>
</dbReference>
<dbReference type="AlphaFoldDB" id="A0A556SR56"/>